<evidence type="ECO:0000313" key="9">
    <source>
        <dbReference type="EMBL" id="MDT9599434.1"/>
    </source>
</evidence>
<dbReference type="InterPro" id="IPR049177">
    <property type="entry name" value="MgtC_SapB_SrpB_YhiD_N"/>
</dbReference>
<dbReference type="EMBL" id="JAVUPU010000005">
    <property type="protein sequence ID" value="MDT9599434.1"/>
    <property type="molecule type" value="Genomic_DNA"/>
</dbReference>
<feature type="transmembrane region" description="Helical" evidence="7">
    <location>
        <begin position="44"/>
        <end position="63"/>
    </location>
</feature>
<feature type="domain" description="MgtC/SapB/SrpB/YhiD N-terminal" evidence="8">
    <location>
        <begin position="19"/>
        <end position="147"/>
    </location>
</feature>
<evidence type="ECO:0000256" key="2">
    <source>
        <dbReference type="ARBA" id="ARBA00009298"/>
    </source>
</evidence>
<feature type="transmembrane region" description="Helical" evidence="7">
    <location>
        <begin position="15"/>
        <end position="32"/>
    </location>
</feature>
<evidence type="ECO:0000256" key="6">
    <source>
        <dbReference type="ARBA" id="ARBA00023136"/>
    </source>
</evidence>
<dbReference type="Proteomes" id="UP001259572">
    <property type="component" value="Unassembled WGS sequence"/>
</dbReference>
<keyword evidence="5 7" id="KW-1133">Transmembrane helix</keyword>
<evidence type="ECO:0000259" key="8">
    <source>
        <dbReference type="Pfam" id="PF02308"/>
    </source>
</evidence>
<evidence type="ECO:0000256" key="1">
    <source>
        <dbReference type="ARBA" id="ARBA00004651"/>
    </source>
</evidence>
<evidence type="ECO:0000256" key="5">
    <source>
        <dbReference type="ARBA" id="ARBA00022989"/>
    </source>
</evidence>
<keyword evidence="10" id="KW-1185">Reference proteome</keyword>
<dbReference type="PRINTS" id="PR01837">
    <property type="entry name" value="MGTCSAPBPROT"/>
</dbReference>
<dbReference type="PANTHER" id="PTHR33778:SF1">
    <property type="entry name" value="MAGNESIUM TRANSPORTER YHID-RELATED"/>
    <property type="match status" value="1"/>
</dbReference>
<keyword evidence="3" id="KW-1003">Cell membrane</keyword>
<dbReference type="RefSeq" id="WP_315726369.1">
    <property type="nucleotide sequence ID" value="NZ_JAVUPU010000005.1"/>
</dbReference>
<accession>A0ABU3Q8K8</accession>
<dbReference type="Pfam" id="PF02308">
    <property type="entry name" value="MgtC"/>
    <property type="match status" value="1"/>
</dbReference>
<reference evidence="9 10" key="1">
    <citation type="submission" date="2023-05" db="EMBL/GenBank/DDBJ databases">
        <authorList>
            <person name="Guo Y."/>
        </authorList>
    </citation>
    <scope>NUCLEOTIDE SEQUENCE [LARGE SCALE GENOMIC DNA]</scope>
    <source>
        <strain evidence="9 10">GR2756</strain>
    </source>
</reference>
<dbReference type="InterPro" id="IPR003416">
    <property type="entry name" value="MgtC/SapB/SrpB/YhiD_fam"/>
</dbReference>
<proteinExistence type="inferred from homology"/>
<keyword evidence="4 7" id="KW-0812">Transmembrane</keyword>
<organism evidence="9 10">
    <name type="scientific">Sphingosinicella rhizophila</name>
    <dbReference type="NCBI Taxonomy" id="3050082"/>
    <lineage>
        <taxon>Bacteria</taxon>
        <taxon>Pseudomonadati</taxon>
        <taxon>Pseudomonadota</taxon>
        <taxon>Alphaproteobacteria</taxon>
        <taxon>Sphingomonadales</taxon>
        <taxon>Sphingosinicellaceae</taxon>
        <taxon>Sphingosinicella</taxon>
    </lineage>
</organism>
<comment type="subcellular location">
    <subcellularLocation>
        <location evidence="7">Cell inner membrane</location>
        <topology evidence="7">Multi-pass membrane protein</topology>
    </subcellularLocation>
    <subcellularLocation>
        <location evidence="1">Cell membrane</location>
        <topology evidence="1">Multi-pass membrane protein</topology>
    </subcellularLocation>
</comment>
<comment type="similarity">
    <text evidence="2 7">Belongs to the MgtC/SapB family.</text>
</comment>
<keyword evidence="6 7" id="KW-0472">Membrane</keyword>
<gene>
    <name evidence="9" type="ORF">RQX22_10785</name>
</gene>
<evidence type="ECO:0000313" key="10">
    <source>
        <dbReference type="Proteomes" id="UP001259572"/>
    </source>
</evidence>
<feature type="transmembrane region" description="Helical" evidence="7">
    <location>
        <begin position="75"/>
        <end position="96"/>
    </location>
</feature>
<evidence type="ECO:0000256" key="4">
    <source>
        <dbReference type="ARBA" id="ARBA00022692"/>
    </source>
</evidence>
<name>A0ABU3Q8K8_9SPHN</name>
<evidence type="ECO:0000256" key="7">
    <source>
        <dbReference type="RuleBase" id="RU365041"/>
    </source>
</evidence>
<keyword evidence="7" id="KW-0997">Cell inner membrane</keyword>
<sequence length="160" mass="17070">MLHADPLDLYSLGELVARLGLAAFIGLLLGLDREIRGHDAGIRTHALVALSSAMIMISSLLLFDQLRTPEHQPDPLRAVQGLSQAIGFIAAGIIFVRGSSVRNMTTAANIWIAAAIGIACGAGQYQLVLVGSGFALVLLSAIKLFERWLPAEKKDSDKPK</sequence>
<feature type="transmembrane region" description="Helical" evidence="7">
    <location>
        <begin position="108"/>
        <end position="127"/>
    </location>
</feature>
<dbReference type="PANTHER" id="PTHR33778">
    <property type="entry name" value="PROTEIN MGTC"/>
    <property type="match status" value="1"/>
</dbReference>
<comment type="caution">
    <text evidence="9">The sequence shown here is derived from an EMBL/GenBank/DDBJ whole genome shotgun (WGS) entry which is preliminary data.</text>
</comment>
<evidence type="ECO:0000256" key="3">
    <source>
        <dbReference type="ARBA" id="ARBA00022475"/>
    </source>
</evidence>
<protein>
    <recommendedName>
        <fullName evidence="7">Protein MgtC</fullName>
    </recommendedName>
</protein>